<evidence type="ECO:0000313" key="4">
    <source>
        <dbReference type="Proteomes" id="UP000053259"/>
    </source>
</evidence>
<keyword evidence="2" id="KW-0472">Membrane</keyword>
<evidence type="ECO:0000256" key="2">
    <source>
        <dbReference type="SAM" id="Phobius"/>
    </source>
</evidence>
<dbReference type="RefSeq" id="XP_016218262.1">
    <property type="nucleotide sequence ID" value="XM_016354167.1"/>
</dbReference>
<sequence length="404" mass="44792">MTSEYFNIKRKEVPNSAALMEEPKSPILTDEDERFLELITSDEQPPPLPERPAVIFDTAEKAKPKDAQIALMDGANKIPLPQSPPLDAEAEPSKSEEVKHKESKTHKKTESYLSYVRTLPQRFGGKKGKSKEQAGSDLQAAVEAAKKGEIVTTDPAASNEIEKTKEEQDLTSVLDQLNLSAVNNRAFSFSEKSQKMMAEFTQILKDIVNGVPTAYDDLEKFLKNWDEYLRKMYDDLPDFLKNLIKSLPSKMSASIAPGLLAAASEKPGADAKAMDVTTESRDKKHSKKKIPSLKKLVSAQGAVTGMLKSILNFLKLRFPAVVTGTNVLMSLAVFLLLFVFWYCHKRGKETRLEKERLAAQDAASDSDFEQTSSELEDSTLLENEAKVQRILNQPPPTSVSPAST</sequence>
<dbReference type="AlphaFoldDB" id="A0A0D2ANX3"/>
<dbReference type="EMBL" id="KN847531">
    <property type="protein sequence ID" value="KIW08393.1"/>
    <property type="molecule type" value="Genomic_DNA"/>
</dbReference>
<feature type="transmembrane region" description="Helical" evidence="2">
    <location>
        <begin position="320"/>
        <end position="343"/>
    </location>
</feature>
<proteinExistence type="predicted"/>
<evidence type="ECO:0000256" key="1">
    <source>
        <dbReference type="SAM" id="MobiDB-lite"/>
    </source>
</evidence>
<keyword evidence="2" id="KW-0812">Transmembrane</keyword>
<reference evidence="3 4" key="1">
    <citation type="submission" date="2015-01" db="EMBL/GenBank/DDBJ databases">
        <title>The Genome Sequence of Ochroconis gallopava CBS43764.</title>
        <authorList>
            <consortium name="The Broad Institute Genomics Platform"/>
            <person name="Cuomo C."/>
            <person name="de Hoog S."/>
            <person name="Gorbushina A."/>
            <person name="Stielow B."/>
            <person name="Teixiera M."/>
            <person name="Abouelleil A."/>
            <person name="Chapman S.B."/>
            <person name="Priest M."/>
            <person name="Young S.K."/>
            <person name="Wortman J."/>
            <person name="Nusbaum C."/>
            <person name="Birren B."/>
        </authorList>
    </citation>
    <scope>NUCLEOTIDE SEQUENCE [LARGE SCALE GENOMIC DNA]</scope>
    <source>
        <strain evidence="3 4">CBS 43764</strain>
    </source>
</reference>
<accession>A0A0D2ANX3</accession>
<keyword evidence="2" id="KW-1133">Transmembrane helix</keyword>
<name>A0A0D2ANX3_9PEZI</name>
<protein>
    <submittedName>
        <fullName evidence="3">Uncharacterized protein</fullName>
    </submittedName>
</protein>
<dbReference type="OrthoDB" id="5398191at2759"/>
<organism evidence="3 4">
    <name type="scientific">Verruconis gallopava</name>
    <dbReference type="NCBI Taxonomy" id="253628"/>
    <lineage>
        <taxon>Eukaryota</taxon>
        <taxon>Fungi</taxon>
        <taxon>Dikarya</taxon>
        <taxon>Ascomycota</taxon>
        <taxon>Pezizomycotina</taxon>
        <taxon>Dothideomycetes</taxon>
        <taxon>Pleosporomycetidae</taxon>
        <taxon>Venturiales</taxon>
        <taxon>Sympoventuriaceae</taxon>
        <taxon>Verruconis</taxon>
    </lineage>
</organism>
<dbReference type="Proteomes" id="UP000053259">
    <property type="component" value="Unassembled WGS sequence"/>
</dbReference>
<feature type="compositionally biased region" description="Acidic residues" evidence="1">
    <location>
        <begin position="364"/>
        <end position="379"/>
    </location>
</feature>
<dbReference type="HOGENOM" id="CLU_031806_2_0_1"/>
<dbReference type="GeneID" id="27309278"/>
<gene>
    <name evidence="3" type="ORF">PV09_01305</name>
</gene>
<feature type="compositionally biased region" description="Basic and acidic residues" evidence="1">
    <location>
        <begin position="91"/>
        <end position="100"/>
    </location>
</feature>
<dbReference type="InParanoid" id="A0A0D2ANX3"/>
<feature type="region of interest" description="Disordered" evidence="1">
    <location>
        <begin position="359"/>
        <end position="379"/>
    </location>
</feature>
<dbReference type="STRING" id="253628.A0A0D2ANX3"/>
<feature type="region of interest" description="Disordered" evidence="1">
    <location>
        <begin position="39"/>
        <end position="111"/>
    </location>
</feature>
<dbReference type="VEuPathDB" id="FungiDB:PV09_01305"/>
<evidence type="ECO:0000313" key="3">
    <source>
        <dbReference type="EMBL" id="KIW08393.1"/>
    </source>
</evidence>
<keyword evidence="4" id="KW-1185">Reference proteome</keyword>